<comment type="caution">
    <text evidence="7">The sequence shown here is derived from an EMBL/GenBank/DDBJ whole genome shotgun (WGS) entry which is preliminary data.</text>
</comment>
<dbReference type="InterPro" id="IPR000504">
    <property type="entry name" value="RRM_dom"/>
</dbReference>
<dbReference type="CDD" id="cd12254">
    <property type="entry name" value="RRM_hnRNPH_ESRPs_RBM12_like"/>
    <property type="match status" value="1"/>
</dbReference>
<evidence type="ECO:0000256" key="3">
    <source>
        <dbReference type="ARBA" id="ARBA00023187"/>
    </source>
</evidence>
<evidence type="ECO:0000256" key="1">
    <source>
        <dbReference type="ARBA" id="ARBA00022664"/>
    </source>
</evidence>
<dbReference type="Pfam" id="PF00076">
    <property type="entry name" value="RRM_1"/>
    <property type="match status" value="1"/>
</dbReference>
<dbReference type="Gene3D" id="3.30.70.330">
    <property type="match status" value="3"/>
</dbReference>
<feature type="compositionally biased region" description="Basic residues" evidence="5">
    <location>
        <begin position="8"/>
        <end position="24"/>
    </location>
</feature>
<evidence type="ECO:0000313" key="8">
    <source>
        <dbReference type="Proteomes" id="UP000239649"/>
    </source>
</evidence>
<keyword evidence="1" id="KW-0507">mRNA processing</keyword>
<dbReference type="CDD" id="cd12232">
    <property type="entry name" value="RRM3_U2AF65"/>
    <property type="match status" value="1"/>
</dbReference>
<gene>
    <name evidence="7" type="ORF">C2E20_4049</name>
</gene>
<reference evidence="7 8" key="1">
    <citation type="journal article" date="2018" name="Plant J.">
        <title>Genome sequences of Chlorella sorokiniana UTEX 1602 and Micractinium conductrix SAG 241.80: implications to maltose excretion by a green alga.</title>
        <authorList>
            <person name="Arriola M.B."/>
            <person name="Velmurugan N."/>
            <person name="Zhang Y."/>
            <person name="Plunkett M.H."/>
            <person name="Hondzo H."/>
            <person name="Barney B.M."/>
        </authorList>
    </citation>
    <scope>NUCLEOTIDE SEQUENCE [LARGE SCALE GENOMIC DNA]</scope>
    <source>
        <strain evidence="7 8">SAG 241.80</strain>
    </source>
</reference>
<dbReference type="GO" id="GO:0003723">
    <property type="term" value="F:RNA binding"/>
    <property type="evidence" value="ECO:0007669"/>
    <property type="project" value="UniProtKB-UniRule"/>
</dbReference>
<dbReference type="OrthoDB" id="431068at2759"/>
<sequence>MGYDRSRSPKRRRSRSRSRERRRSPGGAAGWRGAPDAEAAAAAFAMQMQQQQMAAIQQQELQRQLLAQQMMMGAPGLAEMMMAPGGAAPMAAAPTADGGHSQEAMTIDRKQREIYIGNLAIGITTKEILYELFNQCFAHQVPDPTHTPPVVNINMDTSGRFAFVEFQTREMATKAIEMDRLVELCGRAMHIGRPKGYTEPAPGSQQLHPVPKAPPKAGDVPKQPAAPPPPPAANVSGIPTTVLLLTNLLPAGQLRTESDRRILQEEVYEEAAKHGEVKGVVVPTPTAQVQDLMPGRCYIKYASPEDCAKGQLVFHSRTLDDNAIKAGYVLEEEYQRAASGEWVPKHSGVAGMPLPGLYSRQPLVSGITGLSALNPSLAALATNNPGISAMVCASVVDDEVPFEEGYIKLRGFTPTATKQEMMQFLQGCCPDLSEEDIKVVLSADGTPLGEAFVHLHGPRAKMRLALSRDRATMPVSLCPVEILTAVEEDQQRRMLSALHRVIDVRAWFDAEAALRGGSVPAAPLPPQGQVQLLSAVQTPQQAPPETAGTGVFIPNYQHSSSSSSSGGRQGRRRGQRFPQGGRRTQRMERAGSGDLPRVPPSSQPAVPPPAGLPCADDFLRSYTQQ</sequence>
<name>A0A2P6VEY2_9CHLO</name>
<evidence type="ECO:0000256" key="5">
    <source>
        <dbReference type="SAM" id="MobiDB-lite"/>
    </source>
</evidence>
<keyword evidence="2 4" id="KW-0694">RNA-binding</keyword>
<feature type="region of interest" description="Disordered" evidence="5">
    <location>
        <begin position="1"/>
        <end position="34"/>
    </location>
</feature>
<feature type="domain" description="RRM" evidence="6">
    <location>
        <begin position="112"/>
        <end position="196"/>
    </location>
</feature>
<dbReference type="InterPro" id="IPR012677">
    <property type="entry name" value="Nucleotide-bd_a/b_plait_sf"/>
</dbReference>
<accession>A0A2P6VEY2</accession>
<feature type="compositionally biased region" description="Pro residues" evidence="5">
    <location>
        <begin position="597"/>
        <end position="611"/>
    </location>
</feature>
<keyword evidence="8" id="KW-1185">Reference proteome</keyword>
<dbReference type="EMBL" id="LHPF02000009">
    <property type="protein sequence ID" value="PSC72638.1"/>
    <property type="molecule type" value="Genomic_DNA"/>
</dbReference>
<dbReference type="GO" id="GO:0008380">
    <property type="term" value="P:RNA splicing"/>
    <property type="evidence" value="ECO:0007669"/>
    <property type="project" value="UniProtKB-KW"/>
</dbReference>
<feature type="region of interest" description="Disordered" evidence="5">
    <location>
        <begin position="535"/>
        <end position="625"/>
    </location>
</feature>
<dbReference type="STRING" id="554055.A0A2P6VEY2"/>
<dbReference type="AlphaFoldDB" id="A0A2P6VEY2"/>
<dbReference type="PROSITE" id="PS50102">
    <property type="entry name" value="RRM"/>
    <property type="match status" value="1"/>
</dbReference>
<dbReference type="SUPFAM" id="SSF54928">
    <property type="entry name" value="RNA-binding domain, RBD"/>
    <property type="match status" value="1"/>
</dbReference>
<proteinExistence type="predicted"/>
<dbReference type="Proteomes" id="UP000239649">
    <property type="component" value="Unassembled WGS sequence"/>
</dbReference>
<organism evidence="7 8">
    <name type="scientific">Micractinium conductrix</name>
    <dbReference type="NCBI Taxonomy" id="554055"/>
    <lineage>
        <taxon>Eukaryota</taxon>
        <taxon>Viridiplantae</taxon>
        <taxon>Chlorophyta</taxon>
        <taxon>core chlorophytes</taxon>
        <taxon>Trebouxiophyceae</taxon>
        <taxon>Chlorellales</taxon>
        <taxon>Chlorellaceae</taxon>
        <taxon>Chlorella clade</taxon>
        <taxon>Micractinium</taxon>
    </lineage>
</organism>
<evidence type="ECO:0000256" key="2">
    <source>
        <dbReference type="ARBA" id="ARBA00022884"/>
    </source>
</evidence>
<dbReference type="InterPro" id="IPR035979">
    <property type="entry name" value="RBD_domain_sf"/>
</dbReference>
<dbReference type="SMART" id="SM00360">
    <property type="entry name" value="RRM"/>
    <property type="match status" value="2"/>
</dbReference>
<protein>
    <submittedName>
        <fullName evidence="7">Splicing factor u2af 65 kDa</fullName>
    </submittedName>
</protein>
<feature type="region of interest" description="Disordered" evidence="5">
    <location>
        <begin position="195"/>
        <end position="235"/>
    </location>
</feature>
<evidence type="ECO:0000313" key="7">
    <source>
        <dbReference type="EMBL" id="PSC72638.1"/>
    </source>
</evidence>
<dbReference type="PANTHER" id="PTHR23139">
    <property type="entry name" value="RNA-BINDING PROTEIN"/>
    <property type="match status" value="1"/>
</dbReference>
<dbReference type="GO" id="GO:0006397">
    <property type="term" value="P:mRNA processing"/>
    <property type="evidence" value="ECO:0007669"/>
    <property type="project" value="UniProtKB-KW"/>
</dbReference>
<evidence type="ECO:0000256" key="4">
    <source>
        <dbReference type="PROSITE-ProRule" id="PRU00176"/>
    </source>
</evidence>
<evidence type="ECO:0000259" key="6">
    <source>
        <dbReference type="PROSITE" id="PS50102"/>
    </source>
</evidence>
<keyword evidence="3" id="KW-0508">mRNA splicing</keyword>